<dbReference type="GO" id="GO:0046872">
    <property type="term" value="F:metal ion binding"/>
    <property type="evidence" value="ECO:0007669"/>
    <property type="project" value="UniProtKB-KW"/>
</dbReference>
<keyword evidence="1" id="KW-0001">2Fe-2S</keyword>
<gene>
    <name evidence="7" type="ORF">MNBD_PLANCTO02-2069</name>
</gene>
<dbReference type="SUPFAM" id="SSF50022">
    <property type="entry name" value="ISP domain"/>
    <property type="match status" value="1"/>
</dbReference>
<keyword evidence="4" id="KW-0411">Iron-sulfur</keyword>
<dbReference type="Pfam" id="PF00355">
    <property type="entry name" value="Rieske"/>
    <property type="match status" value="1"/>
</dbReference>
<dbReference type="Gene3D" id="2.102.10.10">
    <property type="entry name" value="Rieske [2Fe-2S] iron-sulphur domain"/>
    <property type="match status" value="1"/>
</dbReference>
<dbReference type="AlphaFoldDB" id="A0A3B1D9A7"/>
<feature type="domain" description="Rieske" evidence="6">
    <location>
        <begin position="71"/>
        <end position="167"/>
    </location>
</feature>
<protein>
    <recommendedName>
        <fullName evidence="6">Rieske domain-containing protein</fullName>
    </recommendedName>
</protein>
<accession>A0A3B1D9A7</accession>
<reference evidence="7" key="1">
    <citation type="submission" date="2018-06" db="EMBL/GenBank/DDBJ databases">
        <authorList>
            <person name="Zhirakovskaya E."/>
        </authorList>
    </citation>
    <scope>NUCLEOTIDE SEQUENCE</scope>
</reference>
<proteinExistence type="predicted"/>
<feature type="transmembrane region" description="Helical" evidence="5">
    <location>
        <begin position="6"/>
        <end position="31"/>
    </location>
</feature>
<dbReference type="GO" id="GO:0051537">
    <property type="term" value="F:2 iron, 2 sulfur cluster binding"/>
    <property type="evidence" value="ECO:0007669"/>
    <property type="project" value="UniProtKB-KW"/>
</dbReference>
<organism evidence="7">
    <name type="scientific">hydrothermal vent metagenome</name>
    <dbReference type="NCBI Taxonomy" id="652676"/>
    <lineage>
        <taxon>unclassified sequences</taxon>
        <taxon>metagenomes</taxon>
        <taxon>ecological metagenomes</taxon>
    </lineage>
</organism>
<name>A0A3B1D9A7_9ZZZZ</name>
<keyword evidence="2" id="KW-0479">Metal-binding</keyword>
<evidence type="ECO:0000256" key="2">
    <source>
        <dbReference type="ARBA" id="ARBA00022723"/>
    </source>
</evidence>
<evidence type="ECO:0000256" key="4">
    <source>
        <dbReference type="ARBA" id="ARBA00023014"/>
    </source>
</evidence>
<evidence type="ECO:0000259" key="6">
    <source>
        <dbReference type="PROSITE" id="PS51296"/>
    </source>
</evidence>
<evidence type="ECO:0000313" key="7">
    <source>
        <dbReference type="EMBL" id="VAX38829.1"/>
    </source>
</evidence>
<dbReference type="PROSITE" id="PS51257">
    <property type="entry name" value="PROKAR_LIPOPROTEIN"/>
    <property type="match status" value="1"/>
</dbReference>
<evidence type="ECO:0000256" key="3">
    <source>
        <dbReference type="ARBA" id="ARBA00023004"/>
    </source>
</evidence>
<evidence type="ECO:0000256" key="1">
    <source>
        <dbReference type="ARBA" id="ARBA00022714"/>
    </source>
</evidence>
<dbReference type="EMBL" id="UOGL01000264">
    <property type="protein sequence ID" value="VAX38829.1"/>
    <property type="molecule type" value="Genomic_DNA"/>
</dbReference>
<keyword evidence="5" id="KW-0812">Transmembrane</keyword>
<dbReference type="InterPro" id="IPR017941">
    <property type="entry name" value="Rieske_2Fe-2S"/>
</dbReference>
<sequence length="189" mass="21186">MKRRTLLGWICQAIAISCTAIVAFPAVQFVIAPLKKKKGKAATLQRVAQLPQLKTGEPQEFAIVGSRRDAWTVYANGQIGRVWLILRSEKGTPAKDAQVDAYSSVCPHLRCFVQMGADKEKFFCPCHKAVFQFDGEAVSSKTLGYTNPTPRGMDALECQVVQDEKTKEWWVEVKYEKFKTGLEKKVVET</sequence>
<dbReference type="InterPro" id="IPR036922">
    <property type="entry name" value="Rieske_2Fe-2S_sf"/>
</dbReference>
<keyword evidence="5" id="KW-1133">Transmembrane helix</keyword>
<keyword evidence="5" id="KW-0472">Membrane</keyword>
<dbReference type="PROSITE" id="PS51296">
    <property type="entry name" value="RIESKE"/>
    <property type="match status" value="1"/>
</dbReference>
<keyword evidence="3" id="KW-0408">Iron</keyword>
<evidence type="ECO:0000256" key="5">
    <source>
        <dbReference type="SAM" id="Phobius"/>
    </source>
</evidence>